<organism evidence="2">
    <name type="scientific">Cuerna arida</name>
    <dbReference type="NCBI Taxonomy" id="1464854"/>
    <lineage>
        <taxon>Eukaryota</taxon>
        <taxon>Metazoa</taxon>
        <taxon>Ecdysozoa</taxon>
        <taxon>Arthropoda</taxon>
        <taxon>Hexapoda</taxon>
        <taxon>Insecta</taxon>
        <taxon>Pterygota</taxon>
        <taxon>Neoptera</taxon>
        <taxon>Paraneoptera</taxon>
        <taxon>Hemiptera</taxon>
        <taxon>Auchenorrhyncha</taxon>
        <taxon>Membracoidea</taxon>
        <taxon>Cicadellidae</taxon>
        <taxon>Cicadellinae</taxon>
        <taxon>Proconiini</taxon>
        <taxon>Cuerna</taxon>
    </lineage>
</organism>
<sequence>MLSRLRVATLKVHDGVRSFHQHGLQVVSQARIFPLVSVIQRPYHRSGDSMLTGGSLASELVRSYATKAASASTKAKPKAAKKESKSSGSSGGKKKKKCPKKEVEVKKEEKKTCEKKKYTPKCR</sequence>
<feature type="compositionally biased region" description="Basic and acidic residues" evidence="1">
    <location>
        <begin position="100"/>
        <end position="117"/>
    </location>
</feature>
<gene>
    <name evidence="2" type="ORF">g.19052</name>
</gene>
<proteinExistence type="predicted"/>
<protein>
    <submittedName>
        <fullName evidence="2">Uncharacterized protein</fullName>
    </submittedName>
</protein>
<feature type="region of interest" description="Disordered" evidence="1">
    <location>
        <begin position="67"/>
        <end position="123"/>
    </location>
</feature>
<evidence type="ECO:0000256" key="1">
    <source>
        <dbReference type="SAM" id="MobiDB-lite"/>
    </source>
</evidence>
<dbReference type="EMBL" id="GECZ01016809">
    <property type="protein sequence ID" value="JAS52960.1"/>
    <property type="molecule type" value="Transcribed_RNA"/>
</dbReference>
<name>A0A1B6FRZ7_9HEMI</name>
<dbReference type="AlphaFoldDB" id="A0A1B6FRZ7"/>
<accession>A0A1B6FRZ7</accession>
<evidence type="ECO:0000313" key="2">
    <source>
        <dbReference type="EMBL" id="JAS52960.1"/>
    </source>
</evidence>
<reference evidence="2" key="1">
    <citation type="submission" date="2015-11" db="EMBL/GenBank/DDBJ databases">
        <title>De novo transcriptome assembly of four potential Pierce s Disease insect vectors from Arizona vineyards.</title>
        <authorList>
            <person name="Tassone E.E."/>
        </authorList>
    </citation>
    <scope>NUCLEOTIDE SEQUENCE</scope>
</reference>